<dbReference type="EMBL" id="LRQV01000116">
    <property type="protein sequence ID" value="KXK59395.1"/>
    <property type="molecule type" value="Genomic_DNA"/>
</dbReference>
<reference evidence="1 2" key="1">
    <citation type="submission" date="2016-01" db="EMBL/GenBank/DDBJ databases">
        <title>Whole genome sequence and analysis of Micromonospora rosaria DSM 803, which can produce antibacterial substance rosamicin.</title>
        <authorList>
            <person name="Yang H."/>
            <person name="He X."/>
            <person name="Zhu D."/>
        </authorList>
    </citation>
    <scope>NUCLEOTIDE SEQUENCE [LARGE SCALE GENOMIC DNA]</scope>
    <source>
        <strain evidence="1 2">DSM 803</strain>
    </source>
</reference>
<dbReference type="Proteomes" id="UP000070620">
    <property type="component" value="Unassembled WGS sequence"/>
</dbReference>
<accession>A0A136PLQ5</accession>
<gene>
    <name evidence="1" type="ORF">AWW66_24575</name>
</gene>
<proteinExistence type="predicted"/>
<comment type="caution">
    <text evidence="1">The sequence shown here is derived from an EMBL/GenBank/DDBJ whole genome shotgun (WGS) entry which is preliminary data.</text>
</comment>
<protein>
    <submittedName>
        <fullName evidence="1">Uncharacterized protein</fullName>
    </submittedName>
</protein>
<organism evidence="1 2">
    <name type="scientific">Micromonospora rosaria</name>
    <dbReference type="NCBI Taxonomy" id="47874"/>
    <lineage>
        <taxon>Bacteria</taxon>
        <taxon>Bacillati</taxon>
        <taxon>Actinomycetota</taxon>
        <taxon>Actinomycetes</taxon>
        <taxon>Micromonosporales</taxon>
        <taxon>Micromonosporaceae</taxon>
        <taxon>Micromonospora</taxon>
    </lineage>
</organism>
<name>A0A136PLQ5_9ACTN</name>
<dbReference type="AlphaFoldDB" id="A0A136PLQ5"/>
<evidence type="ECO:0000313" key="1">
    <source>
        <dbReference type="EMBL" id="KXK59395.1"/>
    </source>
</evidence>
<keyword evidence="2" id="KW-1185">Reference proteome</keyword>
<sequence>MWGALLLEAAHAAAGCGDERGVADLLDQAAGVAEWVGDGGDQHRTGFGSAAVALAEVVTAAGLGDPGRAVRRHEQVTGQEPWGRLPAEHRAAYLMDVTRAYLQLGDLAGAGRTLVEADRIAAAEVRWRPAGRRVLAEVYRDGPALAGVARLAAAAGVAAAGMAAGTATVGVAR</sequence>
<evidence type="ECO:0000313" key="2">
    <source>
        <dbReference type="Proteomes" id="UP000070620"/>
    </source>
</evidence>